<sequence length="115" mass="12541">MDYPDLKRKNGYVGKIILAASLTVLCIIMLKQSPSFNTSSVFSLHEAGVTHVLVTGGAGYIGSHATMRLLRDQYRVTIVDNLSRGNIGAVKVLQEMFPEPGRLQFIYADLGNAKA</sequence>
<dbReference type="Proteomes" id="UP000233551">
    <property type="component" value="Unassembled WGS sequence"/>
</dbReference>
<keyword evidence="1" id="KW-1133">Transmembrane helix</keyword>
<dbReference type="STRING" id="22663.A0A2I0L3F9"/>
<dbReference type="EMBL" id="PGOL01000181">
    <property type="protein sequence ID" value="PKI75237.1"/>
    <property type="molecule type" value="Genomic_DNA"/>
</dbReference>
<evidence type="ECO:0000313" key="4">
    <source>
        <dbReference type="Proteomes" id="UP000233551"/>
    </source>
</evidence>
<name>A0A2I0L3F9_PUNGR</name>
<dbReference type="InterPro" id="IPR016040">
    <property type="entry name" value="NAD(P)-bd_dom"/>
</dbReference>
<dbReference type="Gene3D" id="3.40.50.720">
    <property type="entry name" value="NAD(P)-binding Rossmann-like Domain"/>
    <property type="match status" value="1"/>
</dbReference>
<evidence type="ECO:0000256" key="1">
    <source>
        <dbReference type="SAM" id="Phobius"/>
    </source>
</evidence>
<comment type="caution">
    <text evidence="3">The sequence shown here is derived from an EMBL/GenBank/DDBJ whole genome shotgun (WGS) entry which is preliminary data.</text>
</comment>
<dbReference type="SUPFAM" id="SSF51735">
    <property type="entry name" value="NAD(P)-binding Rossmann-fold domains"/>
    <property type="match status" value="1"/>
</dbReference>
<feature type="transmembrane region" description="Helical" evidence="1">
    <location>
        <begin position="42"/>
        <end position="61"/>
    </location>
</feature>
<keyword evidence="1" id="KW-0472">Membrane</keyword>
<protein>
    <recommendedName>
        <fullName evidence="2">NAD(P)-binding domain-containing protein</fullName>
    </recommendedName>
</protein>
<keyword evidence="1" id="KW-0812">Transmembrane</keyword>
<feature type="transmembrane region" description="Helical" evidence="1">
    <location>
        <begin position="12"/>
        <end position="30"/>
    </location>
</feature>
<dbReference type="PANTHER" id="PTHR43725:SF41">
    <property type="entry name" value="UDP-GLUCOSE 4-EPIMERASE GALE-RELATED"/>
    <property type="match status" value="1"/>
</dbReference>
<feature type="domain" description="NAD(P)-binding" evidence="2">
    <location>
        <begin position="53"/>
        <end position="114"/>
    </location>
</feature>
<dbReference type="PANTHER" id="PTHR43725">
    <property type="entry name" value="UDP-GLUCOSE 4-EPIMERASE"/>
    <property type="match status" value="1"/>
</dbReference>
<dbReference type="AlphaFoldDB" id="A0A2I0L3F9"/>
<dbReference type="Pfam" id="PF16363">
    <property type="entry name" value="GDP_Man_Dehyd"/>
    <property type="match status" value="1"/>
</dbReference>
<feature type="non-terminal residue" evidence="3">
    <location>
        <position position="115"/>
    </location>
</feature>
<proteinExistence type="predicted"/>
<reference evidence="3 4" key="1">
    <citation type="submission" date="2017-11" db="EMBL/GenBank/DDBJ databases">
        <title>De-novo sequencing of pomegranate (Punica granatum L.) genome.</title>
        <authorList>
            <person name="Akparov Z."/>
            <person name="Amiraslanov A."/>
            <person name="Hajiyeva S."/>
            <person name="Abbasov M."/>
            <person name="Kaur K."/>
            <person name="Hamwieh A."/>
            <person name="Solovyev V."/>
            <person name="Salamov A."/>
            <person name="Braich B."/>
            <person name="Kosarev P."/>
            <person name="Mahmoud A."/>
            <person name="Hajiyev E."/>
            <person name="Babayeva S."/>
            <person name="Izzatullayeva V."/>
            <person name="Mammadov A."/>
            <person name="Mammadov A."/>
            <person name="Sharifova S."/>
            <person name="Ojaghi J."/>
            <person name="Eynullazada K."/>
            <person name="Bayramov B."/>
            <person name="Abdulazimova A."/>
            <person name="Shahmuradov I."/>
        </authorList>
    </citation>
    <scope>NUCLEOTIDE SEQUENCE [LARGE SCALE GENOMIC DNA]</scope>
    <source>
        <strain evidence="4">cv. AG2017</strain>
        <tissue evidence="3">Leaf</tissue>
    </source>
</reference>
<keyword evidence="4" id="KW-1185">Reference proteome</keyword>
<organism evidence="3 4">
    <name type="scientific">Punica granatum</name>
    <name type="common">Pomegranate</name>
    <dbReference type="NCBI Taxonomy" id="22663"/>
    <lineage>
        <taxon>Eukaryota</taxon>
        <taxon>Viridiplantae</taxon>
        <taxon>Streptophyta</taxon>
        <taxon>Embryophyta</taxon>
        <taxon>Tracheophyta</taxon>
        <taxon>Spermatophyta</taxon>
        <taxon>Magnoliopsida</taxon>
        <taxon>eudicotyledons</taxon>
        <taxon>Gunneridae</taxon>
        <taxon>Pentapetalae</taxon>
        <taxon>rosids</taxon>
        <taxon>malvids</taxon>
        <taxon>Myrtales</taxon>
        <taxon>Lythraceae</taxon>
        <taxon>Punica</taxon>
    </lineage>
</organism>
<dbReference type="InterPro" id="IPR036291">
    <property type="entry name" value="NAD(P)-bd_dom_sf"/>
</dbReference>
<evidence type="ECO:0000259" key="2">
    <source>
        <dbReference type="Pfam" id="PF16363"/>
    </source>
</evidence>
<evidence type="ECO:0000313" key="3">
    <source>
        <dbReference type="EMBL" id="PKI75237.1"/>
    </source>
</evidence>
<gene>
    <name evidence="3" type="ORF">CRG98_004388</name>
</gene>
<accession>A0A2I0L3F9</accession>